<evidence type="ECO:0000256" key="10">
    <source>
        <dbReference type="PROSITE-ProRule" id="PRU00282"/>
    </source>
</evidence>
<evidence type="ECO:0000313" key="14">
    <source>
        <dbReference type="EMBL" id="CAF4259538.1"/>
    </source>
</evidence>
<keyword evidence="7 13" id="KW-1133">Transmembrane helix</keyword>
<dbReference type="PANTHER" id="PTHR45671:SF10">
    <property type="entry name" value="SOLUTE CARRIER FAMILY 25 MEMBER 3"/>
    <property type="match status" value="1"/>
</dbReference>
<dbReference type="PANTHER" id="PTHR45671">
    <property type="entry name" value="SOLUTE CARRIER FAMILY 25 (MITOCHONDRIAL CARRIER PHOSPHATE CARRIER), MEMBER 3, LIKE-RELATED-RELATED"/>
    <property type="match status" value="1"/>
</dbReference>
<evidence type="ECO:0000256" key="13">
    <source>
        <dbReference type="SAM" id="Phobius"/>
    </source>
</evidence>
<evidence type="ECO:0000256" key="2">
    <source>
        <dbReference type="ARBA" id="ARBA00006375"/>
    </source>
</evidence>
<keyword evidence="3 11" id="KW-0813">Transport</keyword>
<comment type="subcellular location">
    <subcellularLocation>
        <location evidence="1">Mitochondrion inner membrane</location>
        <topology evidence="1">Multi-pass membrane protein</topology>
    </subcellularLocation>
</comment>
<dbReference type="InterPro" id="IPR018108">
    <property type="entry name" value="MCP_transmembrane"/>
</dbReference>
<dbReference type="InterPro" id="IPR023395">
    <property type="entry name" value="MCP_dom_sf"/>
</dbReference>
<evidence type="ECO:0000256" key="7">
    <source>
        <dbReference type="ARBA" id="ARBA00022989"/>
    </source>
</evidence>
<keyword evidence="4 10" id="KW-0812">Transmembrane</keyword>
<feature type="transmembrane region" description="Helical" evidence="13">
    <location>
        <begin position="18"/>
        <end position="36"/>
    </location>
</feature>
<dbReference type="Gene3D" id="1.50.40.10">
    <property type="entry name" value="Mitochondrial carrier domain"/>
    <property type="match status" value="1"/>
</dbReference>
<dbReference type="Pfam" id="PF00153">
    <property type="entry name" value="Mito_carr"/>
    <property type="match status" value="1"/>
</dbReference>
<dbReference type="Proteomes" id="UP000663844">
    <property type="component" value="Unassembled WGS sequence"/>
</dbReference>
<keyword evidence="9 10" id="KW-0472">Membrane</keyword>
<dbReference type="GO" id="GO:1990547">
    <property type="term" value="P:mitochondrial phosphate ion transmembrane transport"/>
    <property type="evidence" value="ECO:0007669"/>
    <property type="project" value="InterPro"/>
</dbReference>
<dbReference type="GO" id="GO:0005315">
    <property type="term" value="F:phosphate transmembrane transporter activity"/>
    <property type="evidence" value="ECO:0007669"/>
    <property type="project" value="InterPro"/>
</dbReference>
<evidence type="ECO:0000256" key="8">
    <source>
        <dbReference type="ARBA" id="ARBA00023128"/>
    </source>
</evidence>
<reference evidence="14" key="1">
    <citation type="submission" date="2021-02" db="EMBL/GenBank/DDBJ databases">
        <authorList>
            <person name="Nowell W R."/>
        </authorList>
    </citation>
    <scope>NUCLEOTIDE SEQUENCE</scope>
</reference>
<evidence type="ECO:0000256" key="1">
    <source>
        <dbReference type="ARBA" id="ARBA00004448"/>
    </source>
</evidence>
<evidence type="ECO:0000313" key="15">
    <source>
        <dbReference type="Proteomes" id="UP000663844"/>
    </source>
</evidence>
<keyword evidence="5" id="KW-0677">Repeat</keyword>
<feature type="repeat" description="Solcar" evidence="10">
    <location>
        <begin position="1"/>
        <end position="42"/>
    </location>
</feature>
<protein>
    <submittedName>
        <fullName evidence="14">Uncharacterized protein</fullName>
    </submittedName>
</protein>
<comment type="similarity">
    <text evidence="2 11">Belongs to the mitochondrial carrier (TC 2.A.29) family.</text>
</comment>
<sequence length="71" mass="7767">TLPQAIQRVGFAGMWQGLGARILMIGTLTALQWFIYDSVKISLAMPPVPTAGQPSNQSSKKDNNHNQNKKT</sequence>
<feature type="region of interest" description="Disordered" evidence="12">
    <location>
        <begin position="47"/>
        <end position="71"/>
    </location>
</feature>
<evidence type="ECO:0000256" key="4">
    <source>
        <dbReference type="ARBA" id="ARBA00022692"/>
    </source>
</evidence>
<accession>A0A820FEM1</accession>
<evidence type="ECO:0000256" key="5">
    <source>
        <dbReference type="ARBA" id="ARBA00022737"/>
    </source>
</evidence>
<dbReference type="AlphaFoldDB" id="A0A820FEM1"/>
<dbReference type="PROSITE" id="PS50920">
    <property type="entry name" value="SOLCAR"/>
    <property type="match status" value="1"/>
</dbReference>
<keyword evidence="6" id="KW-0999">Mitochondrion inner membrane</keyword>
<name>A0A820FEM1_9BILA</name>
<organism evidence="14 15">
    <name type="scientific">Adineta steineri</name>
    <dbReference type="NCBI Taxonomy" id="433720"/>
    <lineage>
        <taxon>Eukaryota</taxon>
        <taxon>Metazoa</taxon>
        <taxon>Spiralia</taxon>
        <taxon>Gnathifera</taxon>
        <taxon>Rotifera</taxon>
        <taxon>Eurotatoria</taxon>
        <taxon>Bdelloidea</taxon>
        <taxon>Adinetida</taxon>
        <taxon>Adinetidae</taxon>
        <taxon>Adineta</taxon>
    </lineage>
</organism>
<evidence type="ECO:0000256" key="3">
    <source>
        <dbReference type="ARBA" id="ARBA00022448"/>
    </source>
</evidence>
<proteinExistence type="inferred from homology"/>
<dbReference type="EMBL" id="CAJOAZ010012912">
    <property type="protein sequence ID" value="CAF4259538.1"/>
    <property type="molecule type" value="Genomic_DNA"/>
</dbReference>
<keyword evidence="8" id="KW-0496">Mitochondrion</keyword>
<evidence type="ECO:0000256" key="9">
    <source>
        <dbReference type="ARBA" id="ARBA00023136"/>
    </source>
</evidence>
<evidence type="ECO:0000256" key="6">
    <source>
        <dbReference type="ARBA" id="ARBA00022792"/>
    </source>
</evidence>
<comment type="caution">
    <text evidence="14">The sequence shown here is derived from an EMBL/GenBank/DDBJ whole genome shotgun (WGS) entry which is preliminary data.</text>
</comment>
<evidence type="ECO:0000256" key="11">
    <source>
        <dbReference type="RuleBase" id="RU000488"/>
    </source>
</evidence>
<gene>
    <name evidence="14" type="ORF">OXD698_LOCUS43895</name>
</gene>
<feature type="non-terminal residue" evidence="14">
    <location>
        <position position="71"/>
    </location>
</feature>
<dbReference type="InterPro" id="IPR044677">
    <property type="entry name" value="SLC25A3/Pic2/Mir1-like"/>
</dbReference>
<dbReference type="GO" id="GO:0005743">
    <property type="term" value="C:mitochondrial inner membrane"/>
    <property type="evidence" value="ECO:0007669"/>
    <property type="project" value="UniProtKB-SubCell"/>
</dbReference>
<evidence type="ECO:0000256" key="12">
    <source>
        <dbReference type="SAM" id="MobiDB-lite"/>
    </source>
</evidence>
<dbReference type="SUPFAM" id="SSF103506">
    <property type="entry name" value="Mitochondrial carrier"/>
    <property type="match status" value="1"/>
</dbReference>